<dbReference type="AlphaFoldDB" id="A0A4R5DP33"/>
<dbReference type="PANTHER" id="PTHR42685">
    <property type="entry name" value="GERANYLGERANYL DIPHOSPHATE REDUCTASE"/>
    <property type="match status" value="1"/>
</dbReference>
<dbReference type="InterPro" id="IPR050407">
    <property type="entry name" value="Geranylgeranyl_reductase"/>
</dbReference>
<feature type="domain" description="FAD-binding" evidence="1">
    <location>
        <begin position="9"/>
        <end position="64"/>
    </location>
</feature>
<organism evidence="2 3">
    <name type="scientific">Dyadobacter psychrotolerans</name>
    <dbReference type="NCBI Taxonomy" id="2541721"/>
    <lineage>
        <taxon>Bacteria</taxon>
        <taxon>Pseudomonadati</taxon>
        <taxon>Bacteroidota</taxon>
        <taxon>Cytophagia</taxon>
        <taxon>Cytophagales</taxon>
        <taxon>Spirosomataceae</taxon>
        <taxon>Dyadobacter</taxon>
    </lineage>
</organism>
<name>A0A4R5DP33_9BACT</name>
<dbReference type="PRINTS" id="PR00420">
    <property type="entry name" value="RNGMNOXGNASE"/>
</dbReference>
<dbReference type="Proteomes" id="UP000294850">
    <property type="component" value="Unassembled WGS sequence"/>
</dbReference>
<evidence type="ECO:0000313" key="3">
    <source>
        <dbReference type="Proteomes" id="UP000294850"/>
    </source>
</evidence>
<comment type="caution">
    <text evidence="2">The sequence shown here is derived from an EMBL/GenBank/DDBJ whole genome shotgun (WGS) entry which is preliminary data.</text>
</comment>
<proteinExistence type="predicted"/>
<dbReference type="GO" id="GO:0071949">
    <property type="term" value="F:FAD binding"/>
    <property type="evidence" value="ECO:0007669"/>
    <property type="project" value="InterPro"/>
</dbReference>
<accession>A0A4R5DP33</accession>
<evidence type="ECO:0000259" key="1">
    <source>
        <dbReference type="Pfam" id="PF01494"/>
    </source>
</evidence>
<dbReference type="InterPro" id="IPR036188">
    <property type="entry name" value="FAD/NAD-bd_sf"/>
</dbReference>
<dbReference type="OrthoDB" id="1142316at2"/>
<dbReference type="Gene3D" id="3.50.50.60">
    <property type="entry name" value="FAD/NAD(P)-binding domain"/>
    <property type="match status" value="1"/>
</dbReference>
<dbReference type="EMBL" id="SMFL01000004">
    <property type="protein sequence ID" value="TDE15327.1"/>
    <property type="molecule type" value="Genomic_DNA"/>
</dbReference>
<evidence type="ECO:0000313" key="2">
    <source>
        <dbReference type="EMBL" id="TDE15327.1"/>
    </source>
</evidence>
<gene>
    <name evidence="2" type="ORF">E0F88_12480</name>
</gene>
<reference evidence="2 3" key="1">
    <citation type="submission" date="2019-03" db="EMBL/GenBank/DDBJ databases">
        <title>Dyadobacter AR-3-6 sp. nov., isolated from arctic soil.</title>
        <authorList>
            <person name="Chaudhary D.K."/>
        </authorList>
    </citation>
    <scope>NUCLEOTIDE SEQUENCE [LARGE SCALE GENOMIC DNA]</scope>
    <source>
        <strain evidence="2 3">AR-3-6</strain>
    </source>
</reference>
<dbReference type="InterPro" id="IPR002938">
    <property type="entry name" value="FAD-bd"/>
</dbReference>
<sequence length="375" mass="42013">MQTGVKSFDCAIIGGGLAGLSLAVQLADAEISVILIEKNAYPFHKVCGEYISMESWDFLASLGVPLTDMNLPVIDQLGISSEKGFMLNHTLKLGGFGISRYTLDDYLYKIAKEKGVFVIENCKVSGVNVQENEVYHINTSEGIFEAKLVCGSYGKYVPSFFKQEKSRSEDNFIGVKYHIKADQIANRIELHNFKDGYCGISKVDNEWHCLCYLTTAKNLIESGKDIKTMEENVLYKNPFLKKIFTESEFIYNQPLVISNVQFNKKTTETDGVFLLGDAAGSITPLCGNGMSMGMRASKILAAELILYFKKKQSVNQLSENYRLAWNKSFRRRIAAGYYLQHLFGKKNTTDLALKLLSRIPLVTGKLVSLTHGKRF</sequence>
<dbReference type="RefSeq" id="WP_131958590.1">
    <property type="nucleotide sequence ID" value="NZ_SMFL01000004.1"/>
</dbReference>
<keyword evidence="3" id="KW-1185">Reference proteome</keyword>
<dbReference type="SUPFAM" id="SSF51905">
    <property type="entry name" value="FAD/NAD(P)-binding domain"/>
    <property type="match status" value="1"/>
</dbReference>
<dbReference type="Pfam" id="PF01494">
    <property type="entry name" value="FAD_binding_3"/>
    <property type="match status" value="1"/>
</dbReference>
<protein>
    <submittedName>
        <fullName evidence="2">NAD(P)/FAD-dependent oxidoreductase</fullName>
    </submittedName>
</protein>
<dbReference type="PANTHER" id="PTHR42685:SF22">
    <property type="entry name" value="CONDITIONED MEDIUM FACTOR RECEPTOR 1"/>
    <property type="match status" value="1"/>
</dbReference>